<evidence type="ECO:0000259" key="2">
    <source>
        <dbReference type="Pfam" id="PF01370"/>
    </source>
</evidence>
<dbReference type="Proteomes" id="UP000198983">
    <property type="component" value="Chromosome I"/>
</dbReference>
<organism evidence="3 4">
    <name type="scientific">Actinopolymorpha singaporensis</name>
    <dbReference type="NCBI Taxonomy" id="117157"/>
    <lineage>
        <taxon>Bacteria</taxon>
        <taxon>Bacillati</taxon>
        <taxon>Actinomycetota</taxon>
        <taxon>Actinomycetes</taxon>
        <taxon>Propionibacteriales</taxon>
        <taxon>Actinopolymorphaceae</taxon>
        <taxon>Actinopolymorpha</taxon>
    </lineage>
</organism>
<dbReference type="PRINTS" id="PR01713">
    <property type="entry name" value="NUCEPIMERASE"/>
</dbReference>
<proteinExistence type="inferred from homology"/>
<dbReference type="EMBL" id="LT629732">
    <property type="protein sequence ID" value="SDS75775.1"/>
    <property type="molecule type" value="Genomic_DNA"/>
</dbReference>
<comment type="similarity">
    <text evidence="1">Belongs to the NAD(P)-dependent epimerase/dehydratase family.</text>
</comment>
<dbReference type="Gene3D" id="3.90.25.10">
    <property type="entry name" value="UDP-galactose 4-epimerase, domain 1"/>
    <property type="match status" value="1"/>
</dbReference>
<keyword evidence="4" id="KW-1185">Reference proteome</keyword>
<dbReference type="Gene3D" id="3.40.50.720">
    <property type="entry name" value="NAD(P)-binding Rossmann-like Domain"/>
    <property type="match status" value="1"/>
</dbReference>
<accession>A0A1H1UTJ5</accession>
<feature type="domain" description="NAD-dependent epimerase/dehydratase" evidence="2">
    <location>
        <begin position="4"/>
        <end position="242"/>
    </location>
</feature>
<sequence>MRYLVTGVAGFLGSHVAEALLPHATAVTGVDCLTDYYPTAMKERNLRRLLDSEKFTFVEADLRHADLSSLVATTDVVLHQAGQPGVRTSWGEDFAAYVEHNIVATHRLLEWSRQAHIKRFVYASSSSVYGNADSYPTTEASLPRPFSPYGTTKLAAEHLCGAYAENWGLPTVALRYFTVYGPRQRPDMAIHRFIQAAAEGRDIHLYGTGEQARDFTYVDDVVRANLLASWKPIRPGTVLNIAGGSHVSVNMLLDKLGDIVGRPLTVRRGDTCAGDVDNTRADCSKAALLLDWRPLIDMTTGLTRQVEWQLAAYGTAKGRARHGWQVSVARSVAGPPMRTATT</sequence>
<dbReference type="Pfam" id="PF01370">
    <property type="entry name" value="Epimerase"/>
    <property type="match status" value="1"/>
</dbReference>
<evidence type="ECO:0000313" key="3">
    <source>
        <dbReference type="EMBL" id="SDS75775.1"/>
    </source>
</evidence>
<gene>
    <name evidence="3" type="ORF">SAMN04489717_3767</name>
</gene>
<evidence type="ECO:0000256" key="1">
    <source>
        <dbReference type="ARBA" id="ARBA00007637"/>
    </source>
</evidence>
<dbReference type="STRING" id="117157.SAMN04489717_3767"/>
<dbReference type="InterPro" id="IPR020904">
    <property type="entry name" value="Sc_DH/Rdtase_CS"/>
</dbReference>
<dbReference type="InterPro" id="IPR001509">
    <property type="entry name" value="Epimerase_deHydtase"/>
</dbReference>
<reference evidence="3 4" key="1">
    <citation type="submission" date="2016-10" db="EMBL/GenBank/DDBJ databases">
        <authorList>
            <person name="de Groot N.N."/>
        </authorList>
    </citation>
    <scope>NUCLEOTIDE SEQUENCE [LARGE SCALE GENOMIC DNA]</scope>
    <source>
        <strain evidence="3 4">DSM 22024</strain>
    </source>
</reference>
<protein>
    <submittedName>
        <fullName evidence="3">Nucleoside-diphosphate-sugar epimerase</fullName>
    </submittedName>
</protein>
<dbReference type="SUPFAM" id="SSF51735">
    <property type="entry name" value="NAD(P)-binding Rossmann-fold domains"/>
    <property type="match status" value="1"/>
</dbReference>
<name>A0A1H1UTJ5_9ACTN</name>
<dbReference type="InterPro" id="IPR036291">
    <property type="entry name" value="NAD(P)-bd_dom_sf"/>
</dbReference>
<dbReference type="AlphaFoldDB" id="A0A1H1UTJ5"/>
<evidence type="ECO:0000313" key="4">
    <source>
        <dbReference type="Proteomes" id="UP000198983"/>
    </source>
</evidence>
<dbReference type="PROSITE" id="PS00061">
    <property type="entry name" value="ADH_SHORT"/>
    <property type="match status" value="1"/>
</dbReference>
<dbReference type="PANTHER" id="PTHR43000">
    <property type="entry name" value="DTDP-D-GLUCOSE 4,6-DEHYDRATASE-RELATED"/>
    <property type="match status" value="1"/>
</dbReference>
<dbReference type="OrthoDB" id="9801785at2"/>